<feature type="region of interest" description="Disordered" evidence="1">
    <location>
        <begin position="461"/>
        <end position="511"/>
    </location>
</feature>
<feature type="compositionally biased region" description="Basic and acidic residues" evidence="1">
    <location>
        <begin position="566"/>
        <end position="575"/>
    </location>
</feature>
<organism evidence="2 3">
    <name type="scientific">Paratrimastix pyriformis</name>
    <dbReference type="NCBI Taxonomy" id="342808"/>
    <lineage>
        <taxon>Eukaryota</taxon>
        <taxon>Metamonada</taxon>
        <taxon>Preaxostyla</taxon>
        <taxon>Paratrimastigidae</taxon>
        <taxon>Paratrimastix</taxon>
    </lineage>
</organism>
<gene>
    <name evidence="2" type="ORF">PAPYR_7643</name>
</gene>
<feature type="region of interest" description="Disordered" evidence="1">
    <location>
        <begin position="556"/>
        <end position="575"/>
    </location>
</feature>
<comment type="caution">
    <text evidence="2">The sequence shown here is derived from an EMBL/GenBank/DDBJ whole genome shotgun (WGS) entry which is preliminary data.</text>
</comment>
<name>A0ABQ8UCI8_9EUKA</name>
<evidence type="ECO:0000313" key="3">
    <source>
        <dbReference type="Proteomes" id="UP001141327"/>
    </source>
</evidence>
<feature type="region of interest" description="Disordered" evidence="1">
    <location>
        <begin position="214"/>
        <end position="246"/>
    </location>
</feature>
<protein>
    <submittedName>
        <fullName evidence="2">Uncharacterized protein</fullName>
    </submittedName>
</protein>
<feature type="region of interest" description="Disordered" evidence="1">
    <location>
        <begin position="106"/>
        <end position="125"/>
    </location>
</feature>
<feature type="region of interest" description="Disordered" evidence="1">
    <location>
        <begin position="130"/>
        <end position="175"/>
    </location>
</feature>
<proteinExistence type="predicted"/>
<evidence type="ECO:0000256" key="1">
    <source>
        <dbReference type="SAM" id="MobiDB-lite"/>
    </source>
</evidence>
<reference evidence="2" key="1">
    <citation type="journal article" date="2022" name="bioRxiv">
        <title>Genomics of Preaxostyla Flagellates Illuminates Evolutionary Transitions and the Path Towards Mitochondrial Loss.</title>
        <authorList>
            <person name="Novak L.V.F."/>
            <person name="Treitli S.C."/>
            <person name="Pyrih J."/>
            <person name="Halakuc P."/>
            <person name="Pipaliya S.V."/>
            <person name="Vacek V."/>
            <person name="Brzon O."/>
            <person name="Soukal P."/>
            <person name="Eme L."/>
            <person name="Dacks J.B."/>
            <person name="Karnkowska A."/>
            <person name="Elias M."/>
            <person name="Hampl V."/>
        </authorList>
    </citation>
    <scope>NUCLEOTIDE SEQUENCE</scope>
    <source>
        <strain evidence="2">RCP-MX</strain>
    </source>
</reference>
<accession>A0ABQ8UCI8</accession>
<dbReference type="EMBL" id="JAPMOS010000056">
    <property type="protein sequence ID" value="KAJ4457002.1"/>
    <property type="molecule type" value="Genomic_DNA"/>
</dbReference>
<dbReference type="Proteomes" id="UP001141327">
    <property type="component" value="Unassembled WGS sequence"/>
</dbReference>
<feature type="compositionally biased region" description="Polar residues" evidence="1">
    <location>
        <begin position="489"/>
        <end position="511"/>
    </location>
</feature>
<feature type="compositionally biased region" description="Polar residues" evidence="1">
    <location>
        <begin position="114"/>
        <end position="125"/>
    </location>
</feature>
<sequence>MPPAEDYFSDDRPSPVFTVADSSWVTRLVMSSESSSLCAEAGFGCCGFGFLSQMYSCLEEADDDAPVTMLGHWSVQVPLQNPRPVINVVMSARRIACAHAPVHGPLRSRGPVRSSGTSSGPCAISTTPARQRALWGHSPRPPEDTVPLRPASFSQSQRALWGSSRPPEGTAPLRPASFSQTQHALWVHSLRPPEGTAITSRCSTAIRSALLPLRPTASPKRPTPTKFAAASSRDPLQQQHQLPQPTPPECRIAAAAPASSDGAWLADLARPPPWWAAPSSAASCCPPPAQPPPVLLDYNHLPCDGRFLGHFMASGDALGTLRWMRASAGPAQVRDLAPELTASWFQLNQTDLEHWNREADGTPGGASPDQQQQPAGGQPADPVTPATLRLFAQAGRLLAPPPPCRPAYPPIRLRSEIPRGGLPDTLGPEPGPGLGGLGLDPAVANLPPSARGLRGYYLTHHRRHHRRHTREPSDVPGGMDPGGAAPEGSVSSSDHGSTLTSHSAMSGSLASERTNFSAPAAMLLSRRLPLPPALRAPPLGSVLAAGGRRLVVRVAEPDPAAATGEPTRRRDHPFL</sequence>
<keyword evidence="3" id="KW-1185">Reference proteome</keyword>
<feature type="region of interest" description="Disordered" evidence="1">
    <location>
        <begin position="356"/>
        <end position="383"/>
    </location>
</feature>
<evidence type="ECO:0000313" key="2">
    <source>
        <dbReference type="EMBL" id="KAJ4457002.1"/>
    </source>
</evidence>
<feature type="compositionally biased region" description="Low complexity" evidence="1">
    <location>
        <begin position="365"/>
        <end position="381"/>
    </location>
</feature>